<dbReference type="InterPro" id="IPR005814">
    <property type="entry name" value="Aminotrans_3"/>
</dbReference>
<dbReference type="OrthoDB" id="160938at2759"/>
<keyword evidence="4" id="KW-0472">Membrane</keyword>
<dbReference type="Proteomes" id="UP001165121">
    <property type="component" value="Unassembled WGS sequence"/>
</dbReference>
<evidence type="ECO:0000256" key="4">
    <source>
        <dbReference type="SAM" id="Phobius"/>
    </source>
</evidence>
<keyword evidence="4" id="KW-0812">Transmembrane</keyword>
<evidence type="ECO:0000256" key="2">
    <source>
        <dbReference type="ARBA" id="ARBA00008954"/>
    </source>
</evidence>
<dbReference type="PROSITE" id="PS00600">
    <property type="entry name" value="AA_TRANSFER_CLASS_3"/>
    <property type="match status" value="1"/>
</dbReference>
<sequence>MKGLREIASENEILLIADEVQSGFGRTGDYFAIDSYFDVQPDILAFAKGIADGYPISGIASRKELTDTQPAGSMGGTYAGNAVACAAAIATQEVIAEENVLENTRARGAQLHAGLEKLKASGKYPIMDVRGLGLMIGIEFDPAKASKGTASRISAACLDRGMMLLTTSIYETLRFMPALTVTEDECALALEIFEKALDDVFANFHGDLGDITKPEQNIRTKKIEQGSKQCNAVFAACGRQRQLGLFSIAAMGLWPLALQLMLVPESVFGDGHGDRYEQLSYFAFENDHYQVLAPRKLDCGDLQTILFTGATPAATTDLLRAVQQSIFEAVRSYAVNQTTLDTATMLSVSTDVLGLAEDKSVCFGGVDAEGSIQIEMLLSSNDSPAFGVDSSCLQDGATHARLRLQSTEIFVPDTMGELNPSRISGAMLIVSLLDANLNPVASSSYTATREARYAETKDNSEYIRLVTVYSKQLMVENTCSSFTFFGGKRDTFGCAYSALGASGAVANLNSDGPQRTYNFLLVAQILSMMQWRKQLTIDLLVGADTNQAVLRAFGCGTLVVVLAINIVFARAGDLKMQEMEPSFAHVIGLLASTILFLISRTPSVAVSVQALLATGMRSVSASDLTQYSGCRGSTVCAMEASLSVYTLVLAIVIIAACFTGLTAHAMLQASVRRASKLSEEMMLSTRGQLEACGFVLASSILFRYRDLPLFLVARIAPIQVLKFFNLTVTTYELIHTGKLQNGIPVRLVADQVIHTHWSKLKEARLDWMDGYFGGDGETSYRSMSSIRRGEAQD</sequence>
<dbReference type="InterPro" id="IPR015424">
    <property type="entry name" value="PyrdxlP-dep_Trfase"/>
</dbReference>
<dbReference type="InterPro" id="IPR015421">
    <property type="entry name" value="PyrdxlP-dep_Trfase_major"/>
</dbReference>
<comment type="similarity">
    <text evidence="2">Belongs to the class-III pyridoxal-phosphate-dependent aminotransferase family.</text>
</comment>
<dbReference type="InterPro" id="IPR049704">
    <property type="entry name" value="Aminotrans_3_PPA_site"/>
</dbReference>
<dbReference type="Gene3D" id="3.90.1150.10">
    <property type="entry name" value="Aspartate Aminotransferase, domain 1"/>
    <property type="match status" value="1"/>
</dbReference>
<keyword evidence="4" id="KW-1133">Transmembrane helix</keyword>
<evidence type="ECO:0000256" key="3">
    <source>
        <dbReference type="ARBA" id="ARBA00022898"/>
    </source>
</evidence>
<evidence type="ECO:0000256" key="1">
    <source>
        <dbReference type="ARBA" id="ARBA00001933"/>
    </source>
</evidence>
<dbReference type="SUPFAM" id="SSF53383">
    <property type="entry name" value="PLP-dependent transferases"/>
    <property type="match status" value="1"/>
</dbReference>
<comment type="caution">
    <text evidence="5">The sequence shown here is derived from an EMBL/GenBank/DDBJ whole genome shotgun (WGS) entry which is preliminary data.</text>
</comment>
<feature type="transmembrane region" description="Helical" evidence="4">
    <location>
        <begin position="581"/>
        <end position="598"/>
    </location>
</feature>
<dbReference type="InterPro" id="IPR050103">
    <property type="entry name" value="Class-III_PLP-dep_AT"/>
</dbReference>
<dbReference type="EMBL" id="BSXT01006085">
    <property type="protein sequence ID" value="GMF61933.1"/>
    <property type="molecule type" value="Genomic_DNA"/>
</dbReference>
<feature type="transmembrane region" description="Helical" evidence="4">
    <location>
        <begin position="644"/>
        <end position="667"/>
    </location>
</feature>
<dbReference type="Gene3D" id="3.40.640.10">
    <property type="entry name" value="Type I PLP-dependent aspartate aminotransferase-like (Major domain)"/>
    <property type="match status" value="1"/>
</dbReference>
<evidence type="ECO:0000313" key="6">
    <source>
        <dbReference type="Proteomes" id="UP001165121"/>
    </source>
</evidence>
<accession>A0A9W6YG03</accession>
<keyword evidence="6" id="KW-1185">Reference proteome</keyword>
<reference evidence="5" key="1">
    <citation type="submission" date="2023-04" db="EMBL/GenBank/DDBJ databases">
        <title>Phytophthora fragariaefolia NBRC 109709.</title>
        <authorList>
            <person name="Ichikawa N."/>
            <person name="Sato H."/>
            <person name="Tonouchi N."/>
        </authorList>
    </citation>
    <scope>NUCLEOTIDE SEQUENCE</scope>
    <source>
        <strain evidence="5">NBRC 109709</strain>
    </source>
</reference>
<name>A0A9W6YG03_9STRA</name>
<dbReference type="GO" id="GO:0008483">
    <property type="term" value="F:transaminase activity"/>
    <property type="evidence" value="ECO:0007669"/>
    <property type="project" value="InterPro"/>
</dbReference>
<evidence type="ECO:0000313" key="5">
    <source>
        <dbReference type="EMBL" id="GMF61933.1"/>
    </source>
</evidence>
<dbReference type="Pfam" id="PF00202">
    <property type="entry name" value="Aminotran_3"/>
    <property type="match status" value="1"/>
</dbReference>
<feature type="transmembrane region" description="Helical" evidence="4">
    <location>
        <begin position="548"/>
        <end position="569"/>
    </location>
</feature>
<dbReference type="PANTHER" id="PTHR11986">
    <property type="entry name" value="AMINOTRANSFERASE CLASS III"/>
    <property type="match status" value="1"/>
</dbReference>
<organism evidence="5 6">
    <name type="scientific">Phytophthora fragariaefolia</name>
    <dbReference type="NCBI Taxonomy" id="1490495"/>
    <lineage>
        <taxon>Eukaryota</taxon>
        <taxon>Sar</taxon>
        <taxon>Stramenopiles</taxon>
        <taxon>Oomycota</taxon>
        <taxon>Peronosporomycetes</taxon>
        <taxon>Peronosporales</taxon>
        <taxon>Peronosporaceae</taxon>
        <taxon>Phytophthora</taxon>
    </lineage>
</organism>
<dbReference type="AlphaFoldDB" id="A0A9W6YG03"/>
<dbReference type="GO" id="GO:0042802">
    <property type="term" value="F:identical protein binding"/>
    <property type="evidence" value="ECO:0007669"/>
    <property type="project" value="TreeGrafter"/>
</dbReference>
<protein>
    <submittedName>
        <fullName evidence="5">Unnamed protein product</fullName>
    </submittedName>
</protein>
<gene>
    <name evidence="5" type="ORF">Pfra01_002698700</name>
</gene>
<proteinExistence type="inferred from homology"/>
<keyword evidence="3" id="KW-0663">Pyridoxal phosphate</keyword>
<dbReference type="InterPro" id="IPR015422">
    <property type="entry name" value="PyrdxlP-dep_Trfase_small"/>
</dbReference>
<comment type="cofactor">
    <cofactor evidence="1">
        <name>pyridoxal 5'-phosphate</name>
        <dbReference type="ChEBI" id="CHEBI:597326"/>
    </cofactor>
</comment>
<dbReference type="GO" id="GO:0030170">
    <property type="term" value="F:pyridoxal phosphate binding"/>
    <property type="evidence" value="ECO:0007669"/>
    <property type="project" value="InterPro"/>
</dbReference>